<name>A0A839RPK0_9ACTN</name>
<feature type="domain" description="NAD-dependent epimerase/dehydratase" evidence="2">
    <location>
        <begin position="3"/>
        <end position="211"/>
    </location>
</feature>
<dbReference type="Gene3D" id="3.40.50.720">
    <property type="entry name" value="NAD(P)-binding Rossmann-like Domain"/>
    <property type="match status" value="1"/>
</dbReference>
<dbReference type="InterPro" id="IPR036291">
    <property type="entry name" value="NAD(P)-bd_dom_sf"/>
</dbReference>
<dbReference type="CDD" id="cd05242">
    <property type="entry name" value="SDR_a8"/>
    <property type="match status" value="1"/>
</dbReference>
<dbReference type="AlphaFoldDB" id="A0A839RPK0"/>
<dbReference type="PANTHER" id="PTHR11092:SF0">
    <property type="entry name" value="EPIMERASE FAMILY PROTEIN SDR39U1"/>
    <property type="match status" value="1"/>
</dbReference>
<comment type="similarity">
    <text evidence="1">Belongs to the NAD(P)-dependent epimerase/dehydratase family. SDR39U1 subfamily.</text>
</comment>
<organism evidence="4 5">
    <name type="scientific">Hoyosella altamirensis</name>
    <dbReference type="NCBI Taxonomy" id="616997"/>
    <lineage>
        <taxon>Bacteria</taxon>
        <taxon>Bacillati</taxon>
        <taxon>Actinomycetota</taxon>
        <taxon>Actinomycetes</taxon>
        <taxon>Mycobacteriales</taxon>
        <taxon>Hoyosellaceae</taxon>
        <taxon>Hoyosella</taxon>
    </lineage>
</organism>
<dbReference type="RefSeq" id="WP_064439231.1">
    <property type="nucleotide sequence ID" value="NZ_BDDI01000004.1"/>
</dbReference>
<evidence type="ECO:0000259" key="3">
    <source>
        <dbReference type="Pfam" id="PF08338"/>
    </source>
</evidence>
<sequence length="298" mass="31867">MRIMIAGSSGLIGTALVKALRAEDHTAIRLVRRQPTGSDEVSWDPGRALDPSILDGCDAVVNLCGASLGDKRWTGAYKQELRDSRIEPTEVLAEAAGKAGVPVMISASAVGYYGDTGDKEADESAPLGEGFLAALCQDWEKASAPAERAGVRVANIRTGLVLAPEGGILTRLLPIYRFALGGRLGDGRQYFPWISLTDHVRAVMFLLSNSEMSGPFNLTGPAPVTNAEFNAAMARAMRRPAPWIVPGFMLKLIVGEFAEEAILAGQRAIPAKLERAGFTFEHNTIREALEAVFDDGSN</sequence>
<evidence type="ECO:0008006" key="6">
    <source>
        <dbReference type="Google" id="ProtNLM"/>
    </source>
</evidence>
<dbReference type="PANTHER" id="PTHR11092">
    <property type="entry name" value="SUGAR NUCLEOTIDE EPIMERASE RELATED"/>
    <property type="match status" value="1"/>
</dbReference>
<dbReference type="SUPFAM" id="SSF51735">
    <property type="entry name" value="NAD(P)-binding Rossmann-fold domains"/>
    <property type="match status" value="1"/>
</dbReference>
<evidence type="ECO:0000259" key="2">
    <source>
        <dbReference type="Pfam" id="PF01370"/>
    </source>
</evidence>
<dbReference type="NCBIfam" id="TIGR01777">
    <property type="entry name" value="yfcH"/>
    <property type="match status" value="1"/>
</dbReference>
<dbReference type="Pfam" id="PF08338">
    <property type="entry name" value="DUF1731"/>
    <property type="match status" value="1"/>
</dbReference>
<reference evidence="4 5" key="1">
    <citation type="submission" date="2020-08" db="EMBL/GenBank/DDBJ databases">
        <title>Sequencing the genomes of 1000 actinobacteria strains.</title>
        <authorList>
            <person name="Klenk H.-P."/>
        </authorList>
    </citation>
    <scope>NUCLEOTIDE SEQUENCE [LARGE SCALE GENOMIC DNA]</scope>
    <source>
        <strain evidence="4 5">DSM 45258</strain>
    </source>
</reference>
<dbReference type="Pfam" id="PF01370">
    <property type="entry name" value="Epimerase"/>
    <property type="match status" value="1"/>
</dbReference>
<protein>
    <recommendedName>
        <fullName evidence="6">TIGR01777 family protein</fullName>
    </recommendedName>
</protein>
<keyword evidence="5" id="KW-1185">Reference proteome</keyword>
<comment type="caution">
    <text evidence="4">The sequence shown here is derived from an EMBL/GenBank/DDBJ whole genome shotgun (WGS) entry which is preliminary data.</text>
</comment>
<dbReference type="OrthoDB" id="9801773at2"/>
<evidence type="ECO:0000313" key="5">
    <source>
        <dbReference type="Proteomes" id="UP000567922"/>
    </source>
</evidence>
<dbReference type="InterPro" id="IPR010099">
    <property type="entry name" value="SDR39U1"/>
</dbReference>
<dbReference type="InterPro" id="IPR013549">
    <property type="entry name" value="DUF1731"/>
</dbReference>
<evidence type="ECO:0000313" key="4">
    <source>
        <dbReference type="EMBL" id="MBB3038932.1"/>
    </source>
</evidence>
<proteinExistence type="inferred from homology"/>
<evidence type="ECO:0000256" key="1">
    <source>
        <dbReference type="ARBA" id="ARBA00009353"/>
    </source>
</evidence>
<gene>
    <name evidence="4" type="ORF">FHU29_003401</name>
</gene>
<dbReference type="Proteomes" id="UP000567922">
    <property type="component" value="Unassembled WGS sequence"/>
</dbReference>
<accession>A0A839RPK0</accession>
<dbReference type="EMBL" id="JACHWS010000003">
    <property type="protein sequence ID" value="MBB3038932.1"/>
    <property type="molecule type" value="Genomic_DNA"/>
</dbReference>
<dbReference type="InterPro" id="IPR001509">
    <property type="entry name" value="Epimerase_deHydtase"/>
</dbReference>
<feature type="domain" description="DUF1731" evidence="3">
    <location>
        <begin position="245"/>
        <end position="291"/>
    </location>
</feature>